<evidence type="ECO:0000313" key="6">
    <source>
        <dbReference type="EMBL" id="MDQ0182364.1"/>
    </source>
</evidence>
<evidence type="ECO:0000313" key="5">
    <source>
        <dbReference type="EMBL" id="MDP9906686.1"/>
    </source>
</evidence>
<keyword evidence="1" id="KW-0805">Transcription regulation</keyword>
<sequence length="115" mass="12471">MIITLSTTGGTPAEQIHDQIRGLITTGALAANERLPSVRQLAADLRVAPGTVAKVYKQLEEEQLVETRIGAGTRVSPHATAISKDVSRAARKLIDTCKRDNLELSEVLQVIRATW</sequence>
<dbReference type="EMBL" id="JAUSTF010000011">
    <property type="protein sequence ID" value="MDQ0182364.1"/>
    <property type="molecule type" value="Genomic_DNA"/>
</dbReference>
<protein>
    <submittedName>
        <fullName evidence="5">DNA-binding transcriptional regulator YhcF (GntR family)</fullName>
    </submittedName>
</protein>
<dbReference type="Proteomes" id="UP001242995">
    <property type="component" value="Unassembled WGS sequence"/>
</dbReference>
<dbReference type="SUPFAM" id="SSF46785">
    <property type="entry name" value="Winged helix' DNA-binding domain"/>
    <property type="match status" value="1"/>
</dbReference>
<dbReference type="RefSeq" id="WP_306963192.1">
    <property type="nucleotide sequence ID" value="NZ_JAUSRG010000013.1"/>
</dbReference>
<dbReference type="PROSITE" id="PS50949">
    <property type="entry name" value="HTH_GNTR"/>
    <property type="match status" value="1"/>
</dbReference>
<dbReference type="GO" id="GO:0003700">
    <property type="term" value="F:DNA-binding transcription factor activity"/>
    <property type="evidence" value="ECO:0007669"/>
    <property type="project" value="InterPro"/>
</dbReference>
<dbReference type="PANTHER" id="PTHR38445:SF9">
    <property type="entry name" value="HTH-TYPE TRANSCRIPTIONAL REPRESSOR YTRA"/>
    <property type="match status" value="1"/>
</dbReference>
<name>A0AAW8DCX0_9MICC</name>
<evidence type="ECO:0000313" key="7">
    <source>
        <dbReference type="Proteomes" id="UP001230951"/>
    </source>
</evidence>
<dbReference type="Pfam" id="PF00392">
    <property type="entry name" value="GntR"/>
    <property type="match status" value="1"/>
</dbReference>
<dbReference type="AlphaFoldDB" id="A0AAW8DCX0"/>
<dbReference type="InterPro" id="IPR036390">
    <property type="entry name" value="WH_DNA-bd_sf"/>
</dbReference>
<dbReference type="CDD" id="cd07377">
    <property type="entry name" value="WHTH_GntR"/>
    <property type="match status" value="1"/>
</dbReference>
<comment type="caution">
    <text evidence="5">The sequence shown here is derived from an EMBL/GenBank/DDBJ whole genome shotgun (WGS) entry which is preliminary data.</text>
</comment>
<gene>
    <name evidence="5" type="ORF">J2S90_003671</name>
    <name evidence="6" type="ORF">J2S93_003816</name>
</gene>
<accession>A0AAW8DCX0</accession>
<evidence type="ECO:0000259" key="4">
    <source>
        <dbReference type="PROSITE" id="PS50949"/>
    </source>
</evidence>
<keyword evidence="7" id="KW-1185">Reference proteome</keyword>
<proteinExistence type="predicted"/>
<dbReference type="EMBL" id="JAUSRG010000013">
    <property type="protein sequence ID" value="MDP9906686.1"/>
    <property type="molecule type" value="Genomic_DNA"/>
</dbReference>
<evidence type="ECO:0000256" key="2">
    <source>
        <dbReference type="ARBA" id="ARBA00023125"/>
    </source>
</evidence>
<dbReference type="Proteomes" id="UP001230951">
    <property type="component" value="Unassembled WGS sequence"/>
</dbReference>
<evidence type="ECO:0000313" key="8">
    <source>
        <dbReference type="Proteomes" id="UP001242995"/>
    </source>
</evidence>
<reference evidence="5 7" key="1">
    <citation type="submission" date="2023-07" db="EMBL/GenBank/DDBJ databases">
        <title>Sorghum-associated microbial communities from plants grown in Nebraska, USA.</title>
        <authorList>
            <person name="Schachtman D."/>
        </authorList>
    </citation>
    <scope>NUCLEOTIDE SEQUENCE</scope>
    <source>
        <strain evidence="5">DS1006</strain>
        <strain evidence="6 7">DS1016</strain>
    </source>
</reference>
<dbReference type="InterPro" id="IPR036388">
    <property type="entry name" value="WH-like_DNA-bd_sf"/>
</dbReference>
<keyword evidence="2 5" id="KW-0238">DNA-binding</keyword>
<evidence type="ECO:0000256" key="3">
    <source>
        <dbReference type="ARBA" id="ARBA00023163"/>
    </source>
</evidence>
<organism evidence="5 8">
    <name type="scientific">Arthrobacter bambusae</name>
    <dbReference type="NCBI Taxonomy" id="1338426"/>
    <lineage>
        <taxon>Bacteria</taxon>
        <taxon>Bacillati</taxon>
        <taxon>Actinomycetota</taxon>
        <taxon>Actinomycetes</taxon>
        <taxon>Micrococcales</taxon>
        <taxon>Micrococcaceae</taxon>
        <taxon>Arthrobacter</taxon>
    </lineage>
</organism>
<dbReference type="Gene3D" id="1.10.10.10">
    <property type="entry name" value="Winged helix-like DNA-binding domain superfamily/Winged helix DNA-binding domain"/>
    <property type="match status" value="1"/>
</dbReference>
<dbReference type="PANTHER" id="PTHR38445">
    <property type="entry name" value="HTH-TYPE TRANSCRIPTIONAL REPRESSOR YTRA"/>
    <property type="match status" value="1"/>
</dbReference>
<dbReference type="InterPro" id="IPR000524">
    <property type="entry name" value="Tscrpt_reg_HTH_GntR"/>
</dbReference>
<evidence type="ECO:0000256" key="1">
    <source>
        <dbReference type="ARBA" id="ARBA00023015"/>
    </source>
</evidence>
<keyword evidence="3" id="KW-0804">Transcription</keyword>
<dbReference type="GO" id="GO:0003677">
    <property type="term" value="F:DNA binding"/>
    <property type="evidence" value="ECO:0007669"/>
    <property type="project" value="UniProtKB-KW"/>
</dbReference>
<dbReference type="SMART" id="SM00345">
    <property type="entry name" value="HTH_GNTR"/>
    <property type="match status" value="1"/>
</dbReference>
<feature type="domain" description="HTH gntR-type" evidence="4">
    <location>
        <begin position="10"/>
        <end position="78"/>
    </location>
</feature>